<evidence type="ECO:0008006" key="5">
    <source>
        <dbReference type="Google" id="ProtNLM"/>
    </source>
</evidence>
<evidence type="ECO:0000313" key="3">
    <source>
        <dbReference type="EMBL" id="OWM34044.1"/>
    </source>
</evidence>
<reference evidence="4" key="1">
    <citation type="submission" date="2016-02" db="EMBL/GenBank/DDBJ databases">
        <title>Genomic analyses of a collection of pathogenic Corynebacterium diphtheriae.</title>
        <authorList>
            <person name="Sangal V."/>
            <person name="Titov L."/>
        </authorList>
    </citation>
    <scope>NUCLEOTIDE SEQUENCE [LARGE SCALE GENOMIC DNA]</scope>
    <source>
        <strain evidence="4">1438</strain>
    </source>
</reference>
<protein>
    <recommendedName>
        <fullName evidence="5">Membrane-anchored protein</fullName>
    </recommendedName>
</protein>
<gene>
    <name evidence="3" type="ORF">AY602_08845</name>
</gene>
<dbReference type="Proteomes" id="UP000197692">
    <property type="component" value="Unassembled WGS sequence"/>
</dbReference>
<keyword evidence="2" id="KW-0472">Membrane</keyword>
<keyword evidence="2" id="KW-1133">Transmembrane helix</keyword>
<evidence type="ECO:0000256" key="1">
    <source>
        <dbReference type="SAM" id="MobiDB-lite"/>
    </source>
</evidence>
<evidence type="ECO:0000256" key="2">
    <source>
        <dbReference type="SAM" id="Phobius"/>
    </source>
</evidence>
<name>A0A854NDA6_CORDP</name>
<keyword evidence="2" id="KW-0812">Transmembrane</keyword>
<dbReference type="EMBL" id="LSZF01000027">
    <property type="protein sequence ID" value="OWM34044.1"/>
    <property type="molecule type" value="Genomic_DNA"/>
</dbReference>
<comment type="caution">
    <text evidence="3">The sequence shown here is derived from an EMBL/GenBank/DDBJ whole genome shotgun (WGS) entry which is preliminary data.</text>
</comment>
<sequence>MSGDCDLLNDMSDIHDEQPEELRGEHPSEVQDDEQEESLHKTIEELTDGMKITNDNPITYGEYRAAENDPNHPLHDPDNPLHEQYLQAAESFRETNASIAGVLRDTGVFENTKFLRPFGVEKALESYGNFGFNADYFLERYRGMVPKIDPIESFGVTPKDFGVSTDSLGLKPEDFSISKPEFGTASDYCSNLVDQWWEEAEAQRWAMDESMEAIQAERQRKEQEEKDFRERVTFALNRLADIQESMEGRAKKDREEDLEAQEKQHRKDIFRVNWQFWAVFIVALLTFGATLWG</sequence>
<evidence type="ECO:0000313" key="4">
    <source>
        <dbReference type="Proteomes" id="UP000197692"/>
    </source>
</evidence>
<feature type="region of interest" description="Disordered" evidence="1">
    <location>
        <begin position="1"/>
        <end position="38"/>
    </location>
</feature>
<accession>A0A854NDA6</accession>
<proteinExistence type="predicted"/>
<feature type="transmembrane region" description="Helical" evidence="2">
    <location>
        <begin position="274"/>
        <end position="292"/>
    </location>
</feature>
<organism evidence="3 4">
    <name type="scientific">Corynebacterium diphtheriae bv. mitis</name>
    <dbReference type="NCBI Taxonomy" id="1806053"/>
    <lineage>
        <taxon>Bacteria</taxon>
        <taxon>Bacillati</taxon>
        <taxon>Actinomycetota</taxon>
        <taxon>Actinomycetes</taxon>
        <taxon>Mycobacteriales</taxon>
        <taxon>Corynebacteriaceae</taxon>
        <taxon>Corynebacterium</taxon>
    </lineage>
</organism>
<dbReference type="AlphaFoldDB" id="A0A854NDA6"/>
<feature type="compositionally biased region" description="Basic and acidic residues" evidence="1">
    <location>
        <begin position="12"/>
        <end position="29"/>
    </location>
</feature>